<gene>
    <name evidence="4" type="primary">Aste57867_10678</name>
    <name evidence="3" type="ORF">As57867_010638</name>
    <name evidence="4" type="ORF">ASTE57867_10678</name>
</gene>
<keyword evidence="5" id="KW-1185">Reference proteome</keyword>
<dbReference type="PANTHER" id="PTHR43081">
    <property type="entry name" value="ADENYLATE CYCLASE, TERMINAL-DIFFERENTIATION SPECIFIC-RELATED"/>
    <property type="match status" value="1"/>
</dbReference>
<dbReference type="InterPro" id="IPR001054">
    <property type="entry name" value="A/G_cyclase"/>
</dbReference>
<feature type="transmembrane region" description="Helical" evidence="1">
    <location>
        <begin position="186"/>
        <end position="205"/>
    </location>
</feature>
<dbReference type="OrthoDB" id="2021138at2759"/>
<dbReference type="EMBL" id="VJMH01005223">
    <property type="protein sequence ID" value="KAF0698724.1"/>
    <property type="molecule type" value="Genomic_DNA"/>
</dbReference>
<dbReference type="SUPFAM" id="SSF55073">
    <property type="entry name" value="Nucleotide cyclase"/>
    <property type="match status" value="1"/>
</dbReference>
<dbReference type="Proteomes" id="UP000332933">
    <property type="component" value="Unassembled WGS sequence"/>
</dbReference>
<evidence type="ECO:0000313" key="3">
    <source>
        <dbReference type="EMBL" id="KAF0698724.1"/>
    </source>
</evidence>
<feature type="transmembrane region" description="Helical" evidence="1">
    <location>
        <begin position="51"/>
        <end position="73"/>
    </location>
</feature>
<feature type="transmembrane region" description="Helical" evidence="1">
    <location>
        <begin position="147"/>
        <end position="171"/>
    </location>
</feature>
<name>A0A485KQZ4_9STRA</name>
<keyword evidence="1" id="KW-0472">Membrane</keyword>
<evidence type="ECO:0000313" key="5">
    <source>
        <dbReference type="Proteomes" id="UP000332933"/>
    </source>
</evidence>
<feature type="domain" description="Guanylate cyclase" evidence="2">
    <location>
        <begin position="337"/>
        <end position="447"/>
    </location>
</feature>
<dbReference type="PROSITE" id="PS50125">
    <property type="entry name" value="GUANYLATE_CYCLASE_2"/>
    <property type="match status" value="1"/>
</dbReference>
<dbReference type="PROSITE" id="PS51257">
    <property type="entry name" value="PROKAR_LIPOPROTEIN"/>
    <property type="match status" value="1"/>
</dbReference>
<feature type="transmembrane region" description="Helical" evidence="1">
    <location>
        <begin position="104"/>
        <end position="126"/>
    </location>
</feature>
<organism evidence="4 5">
    <name type="scientific">Aphanomyces stellatus</name>
    <dbReference type="NCBI Taxonomy" id="120398"/>
    <lineage>
        <taxon>Eukaryota</taxon>
        <taxon>Sar</taxon>
        <taxon>Stramenopiles</taxon>
        <taxon>Oomycota</taxon>
        <taxon>Saprolegniomycetes</taxon>
        <taxon>Saprolegniales</taxon>
        <taxon>Verrucalvaceae</taxon>
        <taxon>Aphanomyces</taxon>
    </lineage>
</organism>
<evidence type="ECO:0000256" key="1">
    <source>
        <dbReference type="SAM" id="Phobius"/>
    </source>
</evidence>
<dbReference type="InterPro" id="IPR050697">
    <property type="entry name" value="Adenylyl/Guanylyl_Cyclase_3/4"/>
</dbReference>
<evidence type="ECO:0000313" key="4">
    <source>
        <dbReference type="EMBL" id="VFT87550.1"/>
    </source>
</evidence>
<feature type="transmembrane region" description="Helical" evidence="1">
    <location>
        <begin position="232"/>
        <end position="250"/>
    </location>
</feature>
<dbReference type="AlphaFoldDB" id="A0A485KQZ4"/>
<reference evidence="3" key="2">
    <citation type="submission" date="2019-06" db="EMBL/GenBank/DDBJ databases">
        <title>Genomics analysis of Aphanomyces spp. identifies a new class of oomycete effector associated with host adaptation.</title>
        <authorList>
            <person name="Gaulin E."/>
        </authorList>
    </citation>
    <scope>NUCLEOTIDE SEQUENCE</scope>
    <source>
        <strain evidence="3">CBS 578.67</strain>
    </source>
</reference>
<dbReference type="Gene3D" id="3.30.70.1230">
    <property type="entry name" value="Nucleotide cyclase"/>
    <property type="match status" value="1"/>
</dbReference>
<keyword evidence="1" id="KW-0812">Transmembrane</keyword>
<accession>A0A485KQZ4</accession>
<dbReference type="GO" id="GO:0035556">
    <property type="term" value="P:intracellular signal transduction"/>
    <property type="evidence" value="ECO:0007669"/>
    <property type="project" value="InterPro"/>
</dbReference>
<evidence type="ECO:0000259" key="2">
    <source>
        <dbReference type="PROSITE" id="PS50125"/>
    </source>
</evidence>
<reference evidence="4 5" key="1">
    <citation type="submission" date="2019-03" db="EMBL/GenBank/DDBJ databases">
        <authorList>
            <person name="Gaulin E."/>
            <person name="Dumas B."/>
        </authorList>
    </citation>
    <scope>NUCLEOTIDE SEQUENCE [LARGE SCALE GENOMIC DNA]</scope>
    <source>
        <strain evidence="4">CBS 568.67</strain>
    </source>
</reference>
<feature type="transmembrane region" description="Helical" evidence="1">
    <location>
        <begin position="20"/>
        <end position="39"/>
    </location>
</feature>
<dbReference type="PANTHER" id="PTHR43081:SF1">
    <property type="entry name" value="ADENYLATE CYCLASE, TERMINAL-DIFFERENTIATION SPECIFIC"/>
    <property type="match status" value="1"/>
</dbReference>
<keyword evidence="1" id="KW-1133">Transmembrane helix</keyword>
<sequence length="560" mass="63456">MNRSEVVSIHKWGAMQMHAYLPLTGLSMIAACISIFTAFETKDIRRSAVQYCTFSVFCCDCMWSFARFVLYVLGEINDETYPVTNKGDRSINATALDATTSAEAVVTVVGDLFIVAASIWIVLSAYEMMRVVTHTITRPEDKERYTILMYDIMIYMPIAVMLLAFCLFPIAKDDPLITSSWLRVSLYMVVWALFIAVLYLPYAWYKIYQVRRNRAGFFDHTLEHIYRRVRTLLIVYSCTAIPTSIVSLGYDIAQANGIHFLGDSLDNINFIANCIFYLTGFFNAISIGGSVLCCLRCLRPIMPKELHEDLVTGGLLRQSEIMLTSQNSLSPPVHLPVFVCTDIESSTLLWSRVPAAMTEAQSLHDDCMRQHLATYSGYEITTAGDAFQLAFHTVTEAISYCVTVQLKLLEMPWPKELNDYRSGKTITDMFGRTLFRGLRVRMAIHLGGGDMIHQIHPTTGKMTYSGLHEMVAREIGDSGLGGQILISQITKERFLEEMDEWPRPAKKDKRIMSQFKDFFFQDAPSCHIADLDLVEPMAEVVPYLLRARFTRADSLPSFFS</sequence>
<protein>
    <submittedName>
        <fullName evidence="4">Aste57867_10678 protein</fullName>
    </submittedName>
</protein>
<dbReference type="InterPro" id="IPR029787">
    <property type="entry name" value="Nucleotide_cyclase"/>
</dbReference>
<proteinExistence type="predicted"/>
<dbReference type="EMBL" id="CAADRA010005244">
    <property type="protein sequence ID" value="VFT87550.1"/>
    <property type="molecule type" value="Genomic_DNA"/>
</dbReference>
<dbReference type="Pfam" id="PF00211">
    <property type="entry name" value="Guanylate_cyc"/>
    <property type="match status" value="1"/>
</dbReference>
<dbReference type="GO" id="GO:0009190">
    <property type="term" value="P:cyclic nucleotide biosynthetic process"/>
    <property type="evidence" value="ECO:0007669"/>
    <property type="project" value="InterPro"/>
</dbReference>
<feature type="transmembrane region" description="Helical" evidence="1">
    <location>
        <begin position="270"/>
        <end position="295"/>
    </location>
</feature>